<dbReference type="AlphaFoldDB" id="A0AAV7PCT9"/>
<feature type="region of interest" description="Disordered" evidence="1">
    <location>
        <begin position="1"/>
        <end position="28"/>
    </location>
</feature>
<name>A0AAV7PCT9_PLEWA</name>
<keyword evidence="3" id="KW-1185">Reference proteome</keyword>
<evidence type="ECO:0000313" key="2">
    <source>
        <dbReference type="EMBL" id="KAJ1124639.1"/>
    </source>
</evidence>
<protein>
    <submittedName>
        <fullName evidence="2">Uncharacterized protein</fullName>
    </submittedName>
</protein>
<organism evidence="2 3">
    <name type="scientific">Pleurodeles waltl</name>
    <name type="common">Iberian ribbed newt</name>
    <dbReference type="NCBI Taxonomy" id="8319"/>
    <lineage>
        <taxon>Eukaryota</taxon>
        <taxon>Metazoa</taxon>
        <taxon>Chordata</taxon>
        <taxon>Craniata</taxon>
        <taxon>Vertebrata</taxon>
        <taxon>Euteleostomi</taxon>
        <taxon>Amphibia</taxon>
        <taxon>Batrachia</taxon>
        <taxon>Caudata</taxon>
        <taxon>Salamandroidea</taxon>
        <taxon>Salamandridae</taxon>
        <taxon>Pleurodelinae</taxon>
        <taxon>Pleurodeles</taxon>
    </lineage>
</organism>
<feature type="region of interest" description="Disordered" evidence="1">
    <location>
        <begin position="53"/>
        <end position="90"/>
    </location>
</feature>
<accession>A0AAV7PCT9</accession>
<evidence type="ECO:0000313" key="3">
    <source>
        <dbReference type="Proteomes" id="UP001066276"/>
    </source>
</evidence>
<proteinExistence type="predicted"/>
<reference evidence="2" key="1">
    <citation type="journal article" date="2022" name="bioRxiv">
        <title>Sequencing and chromosome-scale assembly of the giantPleurodeles waltlgenome.</title>
        <authorList>
            <person name="Brown T."/>
            <person name="Elewa A."/>
            <person name="Iarovenko S."/>
            <person name="Subramanian E."/>
            <person name="Araus A.J."/>
            <person name="Petzold A."/>
            <person name="Susuki M."/>
            <person name="Suzuki K.-i.T."/>
            <person name="Hayashi T."/>
            <person name="Toyoda A."/>
            <person name="Oliveira C."/>
            <person name="Osipova E."/>
            <person name="Leigh N.D."/>
            <person name="Simon A."/>
            <person name="Yun M.H."/>
        </authorList>
    </citation>
    <scope>NUCLEOTIDE SEQUENCE</scope>
    <source>
        <strain evidence="2">20211129_DDA</strain>
        <tissue evidence="2">Liver</tissue>
    </source>
</reference>
<sequence>MEPTQQYPGGTFASGLPDTDAMMAPTNQATHPGAGGVCKTLLYGTWSAATAPTRIPQGAAQETERDRHHRRAIRVSTYGADPRPRKRNAT</sequence>
<dbReference type="Proteomes" id="UP001066276">
    <property type="component" value="Chromosome 7"/>
</dbReference>
<gene>
    <name evidence="2" type="ORF">NDU88_003088</name>
</gene>
<comment type="caution">
    <text evidence="2">The sequence shown here is derived from an EMBL/GenBank/DDBJ whole genome shotgun (WGS) entry which is preliminary data.</text>
</comment>
<dbReference type="EMBL" id="JANPWB010000011">
    <property type="protein sequence ID" value="KAJ1124639.1"/>
    <property type="molecule type" value="Genomic_DNA"/>
</dbReference>
<evidence type="ECO:0000256" key="1">
    <source>
        <dbReference type="SAM" id="MobiDB-lite"/>
    </source>
</evidence>